<gene>
    <name evidence="13" type="ORF">RPMA_05995</name>
</gene>
<dbReference type="InterPro" id="IPR051045">
    <property type="entry name" value="TonB-dependent_transducer"/>
</dbReference>
<keyword evidence="6 11" id="KW-0812">Transmembrane</keyword>
<dbReference type="Gene3D" id="3.30.1150.10">
    <property type="match status" value="1"/>
</dbReference>
<dbReference type="InterPro" id="IPR037682">
    <property type="entry name" value="TonB_C"/>
</dbReference>
<keyword evidence="5" id="KW-0997">Cell inner membrane</keyword>
<proteinExistence type="inferred from homology"/>
<evidence type="ECO:0000256" key="6">
    <source>
        <dbReference type="ARBA" id="ARBA00022692"/>
    </source>
</evidence>
<dbReference type="PANTHER" id="PTHR33446:SF2">
    <property type="entry name" value="PROTEIN TONB"/>
    <property type="match status" value="1"/>
</dbReference>
<dbReference type="PANTHER" id="PTHR33446">
    <property type="entry name" value="PROTEIN TONB-RELATED"/>
    <property type="match status" value="1"/>
</dbReference>
<keyword evidence="7" id="KW-0653">Protein transport</keyword>
<keyword evidence="3" id="KW-0813">Transport</keyword>
<evidence type="ECO:0000259" key="12">
    <source>
        <dbReference type="PROSITE" id="PS52015"/>
    </source>
</evidence>
<dbReference type="RefSeq" id="WP_211911983.1">
    <property type="nucleotide sequence ID" value="NZ_CP036498.1"/>
</dbReference>
<keyword evidence="4" id="KW-1003">Cell membrane</keyword>
<dbReference type="PROSITE" id="PS52015">
    <property type="entry name" value="TONB_CTD"/>
    <property type="match status" value="1"/>
</dbReference>
<accession>A0ABX8A471</accession>
<evidence type="ECO:0000256" key="3">
    <source>
        <dbReference type="ARBA" id="ARBA00022448"/>
    </source>
</evidence>
<keyword evidence="9 11" id="KW-0472">Membrane</keyword>
<evidence type="ECO:0000256" key="8">
    <source>
        <dbReference type="ARBA" id="ARBA00022989"/>
    </source>
</evidence>
<evidence type="ECO:0000256" key="2">
    <source>
        <dbReference type="ARBA" id="ARBA00006555"/>
    </source>
</evidence>
<evidence type="ECO:0000256" key="4">
    <source>
        <dbReference type="ARBA" id="ARBA00022475"/>
    </source>
</evidence>
<organism evidence="13 14">
    <name type="scientific">Tardiphaga alba</name>
    <dbReference type="NCBI Taxonomy" id="340268"/>
    <lineage>
        <taxon>Bacteria</taxon>
        <taxon>Pseudomonadati</taxon>
        <taxon>Pseudomonadota</taxon>
        <taxon>Alphaproteobacteria</taxon>
        <taxon>Hyphomicrobiales</taxon>
        <taxon>Nitrobacteraceae</taxon>
        <taxon>Tardiphaga</taxon>
    </lineage>
</organism>
<dbReference type="NCBIfam" id="TIGR01352">
    <property type="entry name" value="tonB_Cterm"/>
    <property type="match status" value="1"/>
</dbReference>
<dbReference type="Proteomes" id="UP000682843">
    <property type="component" value="Chromosome"/>
</dbReference>
<reference evidence="13 14" key="1">
    <citation type="submission" date="2019-02" db="EMBL/GenBank/DDBJ databases">
        <title>Emended description of the genus Rhodopseudomonas and description of Rhodopseudomonas albus sp. nov., a non-phototrophic, heavy-metal-tolerant bacterium isolated from garden soil.</title>
        <authorList>
            <person name="Bao Z."/>
            <person name="Cao W.W."/>
            <person name="Sato Y."/>
            <person name="Nishizawa T."/>
            <person name="Zhao J."/>
            <person name="Guo Y."/>
            <person name="Ohta H."/>
        </authorList>
    </citation>
    <scope>NUCLEOTIDE SEQUENCE [LARGE SCALE GENOMIC DNA]</scope>
    <source>
        <strain evidence="13 14">SK50-23</strain>
    </source>
</reference>
<comment type="subcellular location">
    <subcellularLocation>
        <location evidence="1">Cell inner membrane</location>
        <topology evidence="1">Single-pass membrane protein</topology>
        <orientation evidence="1">Periplasmic side</orientation>
    </subcellularLocation>
</comment>
<name>A0ABX8A471_9BRAD</name>
<evidence type="ECO:0000256" key="10">
    <source>
        <dbReference type="SAM" id="MobiDB-lite"/>
    </source>
</evidence>
<feature type="transmembrane region" description="Helical" evidence="11">
    <location>
        <begin position="38"/>
        <end position="57"/>
    </location>
</feature>
<dbReference type="SUPFAM" id="SSF74653">
    <property type="entry name" value="TolA/TonB C-terminal domain"/>
    <property type="match status" value="1"/>
</dbReference>
<comment type="similarity">
    <text evidence="2">Belongs to the TonB family.</text>
</comment>
<evidence type="ECO:0000256" key="9">
    <source>
        <dbReference type="ARBA" id="ARBA00023136"/>
    </source>
</evidence>
<feature type="domain" description="TonB C-terminal" evidence="12">
    <location>
        <begin position="155"/>
        <end position="245"/>
    </location>
</feature>
<feature type="region of interest" description="Disordered" evidence="10">
    <location>
        <begin position="115"/>
        <end position="150"/>
    </location>
</feature>
<dbReference type="Pfam" id="PF03544">
    <property type="entry name" value="TonB_C"/>
    <property type="match status" value="1"/>
</dbReference>
<dbReference type="InterPro" id="IPR006260">
    <property type="entry name" value="TonB/TolA_C"/>
</dbReference>
<evidence type="ECO:0000313" key="13">
    <source>
        <dbReference type="EMBL" id="QUS38446.1"/>
    </source>
</evidence>
<evidence type="ECO:0000256" key="11">
    <source>
        <dbReference type="SAM" id="Phobius"/>
    </source>
</evidence>
<evidence type="ECO:0000256" key="1">
    <source>
        <dbReference type="ARBA" id="ARBA00004383"/>
    </source>
</evidence>
<evidence type="ECO:0000313" key="14">
    <source>
        <dbReference type="Proteomes" id="UP000682843"/>
    </source>
</evidence>
<keyword evidence="14" id="KW-1185">Reference proteome</keyword>
<keyword evidence="8 11" id="KW-1133">Transmembrane helix</keyword>
<evidence type="ECO:0000256" key="5">
    <source>
        <dbReference type="ARBA" id="ARBA00022519"/>
    </source>
</evidence>
<protein>
    <submittedName>
        <fullName evidence="13">TonB family protein</fullName>
    </submittedName>
</protein>
<dbReference type="EMBL" id="CP036498">
    <property type="protein sequence ID" value="QUS38446.1"/>
    <property type="molecule type" value="Genomic_DNA"/>
</dbReference>
<evidence type="ECO:0000256" key="7">
    <source>
        <dbReference type="ARBA" id="ARBA00022927"/>
    </source>
</evidence>
<sequence length="245" mass="26487">MAETQPATFDRYGHEPNKAPAFDFHDEADTGMSATGRLLIGSTVIVPVLVAVGVYWLHQLPVGPALKTGNSTIQVELIPAPVPATEFKQAALQQSPPIADFQVEPKIVEQSLAPVEQETAPQPQPAPSPRPAAVPEQKPAGGGQSRPMPVGTASRFQRVLLTHIERYQSYPATARRDGHEDTVFVVFAMRRDGTVARVEIKSSSGQPILDQAAIETIRRAQPLPKIPADMPDILTVSVPVTFRAR</sequence>
<feature type="compositionally biased region" description="Pro residues" evidence="10">
    <location>
        <begin position="122"/>
        <end position="132"/>
    </location>
</feature>